<feature type="transmembrane region" description="Helical" evidence="7">
    <location>
        <begin position="395"/>
        <end position="416"/>
    </location>
</feature>
<evidence type="ECO:0000256" key="7">
    <source>
        <dbReference type="SAM" id="Phobius"/>
    </source>
</evidence>
<evidence type="ECO:0000256" key="6">
    <source>
        <dbReference type="ARBA" id="ARBA00038076"/>
    </source>
</evidence>
<evidence type="ECO:0000313" key="9">
    <source>
        <dbReference type="EMBL" id="PNE40607.1"/>
    </source>
</evidence>
<dbReference type="GO" id="GO:0005886">
    <property type="term" value="C:plasma membrane"/>
    <property type="evidence" value="ECO:0007669"/>
    <property type="project" value="UniProtKB-SubCell"/>
</dbReference>
<dbReference type="PANTHER" id="PTHR30572:SF4">
    <property type="entry name" value="ABC TRANSPORTER PERMEASE YTRF"/>
    <property type="match status" value="1"/>
</dbReference>
<proteinExistence type="inferred from homology"/>
<feature type="transmembrane region" description="Helical" evidence="7">
    <location>
        <begin position="484"/>
        <end position="505"/>
    </location>
</feature>
<evidence type="ECO:0000313" key="10">
    <source>
        <dbReference type="Proteomes" id="UP000236047"/>
    </source>
</evidence>
<feature type="transmembrane region" description="Helical" evidence="7">
    <location>
        <begin position="428"/>
        <end position="450"/>
    </location>
</feature>
<feature type="transmembrane region" description="Helical" evidence="7">
    <location>
        <begin position="261"/>
        <end position="285"/>
    </location>
</feature>
<evidence type="ECO:0000256" key="2">
    <source>
        <dbReference type="ARBA" id="ARBA00022475"/>
    </source>
</evidence>
<sequence length="842" mass="85962">MTMTTPASGLVSATVRRIGQRPSRLLLTGCTLIVTAFFLAASTVFTATLKRQLGDTLSTVAAGTSVVVGTDGEHLLDDARLARLTSLPGVTEAQPVARGEALVEGAGRDPYPLIGTALTGAQAIVRPVRGTLPERPGEVAVTKAMGERRGLGVGSRITLVPQESWLTSATRHRAPRTVTITAVVQAPQDLATGVFTTPSNARTWLGTKGWQQALLRADDRPAAEVKAVAGKELGAGFTPWTGAEIRAKGSERGSLGALSTLLTAFVVVALLAGTVIVSTTFRVLLARDQKRLALLRCIGARPAQVMCSVLTEAALAGLVAGVLGVGAAVGCAAAVTALSGLPGPQLPVPTLIGCVLVSVLAAVGAATPAAWAAARIPPVTALSSAATRNAPDRTGRVRTLTGMLCLAAALLLGTAAEFGGGSDSGAAAIGSVASGIALFGCFLALGPTLLRATVRAAHRPVRAVAGLDGALALRNLGRAGRRSAACAVVLMLGISMVAAVLVTLVSVQNGMDRRLAARDPADVVIDVPRTGKSALTADVVREIRTLPETGAVVPVTVADCSAAGPRGRYRDYEIHGIDPSAVPELLTGTVPGPDRGTLRPGQASLSTTTAAALGVRTGERISVRTADGKTISAQAARIHPANNPALGDIALLPQDFAKLAPHAPVRSLYVNATDRAAPASLRGPLDRVLPLDPALHLTYTGEDRITTRQSIGDLRIMALGLVGITVLVSLVGVAVTLTLSVMERTRENGVLRAVGMRGSRLRSVLAWEAGLLGLYAAVPGTALGALYGTLLLGALPDLSIPTIPYGQLTLVVAVALILALAASVLPASRTAKTSPMLALQAD</sequence>
<comment type="similarity">
    <text evidence="6">Belongs to the ABC-4 integral membrane protein family.</text>
</comment>
<dbReference type="InterPro" id="IPR003838">
    <property type="entry name" value="ABC3_permease_C"/>
</dbReference>
<feature type="transmembrane region" description="Helical" evidence="7">
    <location>
        <begin position="807"/>
        <end position="827"/>
    </location>
</feature>
<feature type="transmembrane region" description="Helical" evidence="7">
    <location>
        <begin position="350"/>
        <end position="374"/>
    </location>
</feature>
<evidence type="ECO:0000256" key="3">
    <source>
        <dbReference type="ARBA" id="ARBA00022692"/>
    </source>
</evidence>
<evidence type="ECO:0000256" key="5">
    <source>
        <dbReference type="ARBA" id="ARBA00023136"/>
    </source>
</evidence>
<dbReference type="InterPro" id="IPR050250">
    <property type="entry name" value="Macrolide_Exporter_MacB"/>
</dbReference>
<feature type="domain" description="ABC3 transporter permease C-terminal" evidence="8">
    <location>
        <begin position="721"/>
        <end position="835"/>
    </location>
</feature>
<evidence type="ECO:0000259" key="8">
    <source>
        <dbReference type="Pfam" id="PF02687"/>
    </source>
</evidence>
<feature type="domain" description="ABC3 transporter permease C-terminal" evidence="8">
    <location>
        <begin position="264"/>
        <end position="378"/>
    </location>
</feature>
<keyword evidence="5 7" id="KW-0472">Membrane</keyword>
<dbReference type="Pfam" id="PF02687">
    <property type="entry name" value="FtsX"/>
    <property type="match status" value="2"/>
</dbReference>
<feature type="transmembrane region" description="Helical" evidence="7">
    <location>
        <begin position="305"/>
        <end position="338"/>
    </location>
</feature>
<protein>
    <recommendedName>
        <fullName evidence="8">ABC3 transporter permease C-terminal domain-containing protein</fullName>
    </recommendedName>
</protein>
<feature type="transmembrane region" description="Helical" evidence="7">
    <location>
        <begin position="763"/>
        <end position="787"/>
    </location>
</feature>
<dbReference type="EMBL" id="LJSN01000002">
    <property type="protein sequence ID" value="PNE40607.1"/>
    <property type="molecule type" value="Genomic_DNA"/>
</dbReference>
<comment type="subcellular location">
    <subcellularLocation>
        <location evidence="1">Cell membrane</location>
        <topology evidence="1">Multi-pass membrane protein</topology>
    </subcellularLocation>
</comment>
<accession>A0A2N8PHW4</accession>
<comment type="caution">
    <text evidence="9">The sequence shown here is derived from an EMBL/GenBank/DDBJ whole genome shotgun (WGS) entry which is preliminary data.</text>
</comment>
<dbReference type="GO" id="GO:0022857">
    <property type="term" value="F:transmembrane transporter activity"/>
    <property type="evidence" value="ECO:0007669"/>
    <property type="project" value="TreeGrafter"/>
</dbReference>
<dbReference type="PANTHER" id="PTHR30572">
    <property type="entry name" value="MEMBRANE COMPONENT OF TRANSPORTER-RELATED"/>
    <property type="match status" value="1"/>
</dbReference>
<dbReference type="AlphaFoldDB" id="A0A2N8PHW4"/>
<dbReference type="Proteomes" id="UP000236047">
    <property type="component" value="Unassembled WGS sequence"/>
</dbReference>
<keyword evidence="3 7" id="KW-0812">Transmembrane</keyword>
<name>A0A2N8PHW4_STRNR</name>
<evidence type="ECO:0000256" key="4">
    <source>
        <dbReference type="ARBA" id="ARBA00022989"/>
    </source>
</evidence>
<organism evidence="9 10">
    <name type="scientific">Streptomyces noursei</name>
    <name type="common">Streptomyces albulus</name>
    <dbReference type="NCBI Taxonomy" id="1971"/>
    <lineage>
        <taxon>Bacteria</taxon>
        <taxon>Bacillati</taxon>
        <taxon>Actinomycetota</taxon>
        <taxon>Actinomycetes</taxon>
        <taxon>Kitasatosporales</taxon>
        <taxon>Streptomycetaceae</taxon>
        <taxon>Streptomyces</taxon>
    </lineage>
</organism>
<gene>
    <name evidence="9" type="ORF">AOB60_07005</name>
</gene>
<feature type="transmembrane region" description="Helical" evidence="7">
    <location>
        <begin position="716"/>
        <end position="742"/>
    </location>
</feature>
<keyword evidence="4 7" id="KW-1133">Transmembrane helix</keyword>
<keyword evidence="2" id="KW-1003">Cell membrane</keyword>
<evidence type="ECO:0000256" key="1">
    <source>
        <dbReference type="ARBA" id="ARBA00004651"/>
    </source>
</evidence>
<keyword evidence="10" id="KW-1185">Reference proteome</keyword>
<reference evidence="10" key="1">
    <citation type="submission" date="2015-09" db="EMBL/GenBank/DDBJ databases">
        <authorList>
            <person name="Graham D.E."/>
            <person name="Mahan K.M."/>
            <person name="Klingeman D.M."/>
            <person name="Fida T."/>
            <person name="Giannone R.J."/>
            <person name="Hettich R.L."/>
            <person name="Parry R.J."/>
            <person name="Spain J.C."/>
        </authorList>
    </citation>
    <scope>NUCLEOTIDE SEQUENCE [LARGE SCALE GENOMIC DNA]</scope>
    <source>
        <strain evidence="10">JCM 4701</strain>
    </source>
</reference>